<dbReference type="EMBL" id="JRPC02000003">
    <property type="protein sequence ID" value="TLE16856.1"/>
    <property type="molecule type" value="Genomic_DNA"/>
</dbReference>
<proteinExistence type="predicted"/>
<evidence type="ECO:0000313" key="2">
    <source>
        <dbReference type="Proteomes" id="UP000029920"/>
    </source>
</evidence>
<dbReference type="AlphaFoldDB" id="A0A4U8UIM8"/>
<gene>
    <name evidence="1" type="ORF">LS72_001895</name>
</gene>
<dbReference type="RefSeq" id="WP_034554258.1">
    <property type="nucleotide sequence ID" value="NZ_JRPC02000003.1"/>
</dbReference>
<name>A0A4U8UIM8_9HELI</name>
<reference evidence="1 2" key="1">
    <citation type="journal article" date="2014" name="Genome Announc.">
        <title>Draft genome sequences of eight enterohepatic helicobacter species isolated from both laboratory and wild rodents.</title>
        <authorList>
            <person name="Sheh A."/>
            <person name="Shen Z."/>
            <person name="Fox J.G."/>
        </authorList>
    </citation>
    <scope>NUCLEOTIDE SEQUENCE [LARGE SCALE GENOMIC DNA]</scope>
    <source>
        <strain evidence="1 2">MIT-03-7007</strain>
    </source>
</reference>
<comment type="caution">
    <text evidence="1">The sequence shown here is derived from an EMBL/GenBank/DDBJ whole genome shotgun (WGS) entry which is preliminary data.</text>
</comment>
<accession>A0A4U8UIM8</accession>
<evidence type="ECO:0000313" key="1">
    <source>
        <dbReference type="EMBL" id="TLE16856.1"/>
    </source>
</evidence>
<sequence>MKVLIYGFSWSGKAALELCEGMGCDCLVVDDSLDTNFSDYRFITYQHLEDRILSGNVFDMYWIAISGTRNYCKNTK</sequence>
<organism evidence="1 2">
    <name type="scientific">Helicobacter apodemus</name>
    <dbReference type="NCBI Taxonomy" id="135569"/>
    <lineage>
        <taxon>Bacteria</taxon>
        <taxon>Pseudomonadati</taxon>
        <taxon>Campylobacterota</taxon>
        <taxon>Epsilonproteobacteria</taxon>
        <taxon>Campylobacterales</taxon>
        <taxon>Helicobacteraceae</taxon>
        <taxon>Helicobacter</taxon>
    </lineage>
</organism>
<protein>
    <submittedName>
        <fullName evidence="1">Uncharacterized protein</fullName>
    </submittedName>
</protein>
<dbReference type="Proteomes" id="UP000029920">
    <property type="component" value="Unassembled WGS sequence"/>
</dbReference>
<keyword evidence="2" id="KW-1185">Reference proteome</keyword>